<dbReference type="HAMAP" id="MF_00399">
    <property type="entry name" value="DbsD"/>
    <property type="match status" value="1"/>
</dbReference>
<evidence type="ECO:0000256" key="2">
    <source>
        <dbReference type="ARBA" id="ARBA00007241"/>
    </source>
</evidence>
<dbReference type="Proteomes" id="UP000295293">
    <property type="component" value="Unassembled WGS sequence"/>
</dbReference>
<dbReference type="AlphaFoldDB" id="A0A4R6Z7P9"/>
<dbReference type="Gene3D" id="3.40.30.10">
    <property type="entry name" value="Glutaredoxin"/>
    <property type="match status" value="1"/>
</dbReference>
<gene>
    <name evidence="18" type="primary">dsbD</name>
    <name evidence="21" type="ORF">DFR29_102493</name>
</gene>
<feature type="domain" description="Thioredoxin" evidence="20">
    <location>
        <begin position="646"/>
        <end position="788"/>
    </location>
</feature>
<keyword evidence="12 18" id="KW-0520">NAD</keyword>
<feature type="chain" id="PRO_5021052130" description="Thiol:disulfide interchange protein DsbD" evidence="18">
    <location>
        <begin position="23"/>
        <end position="788"/>
    </location>
</feature>
<dbReference type="PANTHER" id="PTHR32234:SF0">
    <property type="entry name" value="THIOL:DISULFIDE INTERCHANGE PROTEIN DSBD"/>
    <property type="match status" value="1"/>
</dbReference>
<protein>
    <recommendedName>
        <fullName evidence="18">Thiol:disulfide interchange protein DsbD</fullName>
        <ecNumber evidence="18">1.8.1.8</ecNumber>
    </recommendedName>
    <alternativeName>
        <fullName evidence="18">Protein-disulfide reductase</fullName>
        <shortName evidence="18">Disulfide reductase</shortName>
    </alternativeName>
</protein>
<dbReference type="InterPro" id="IPR003834">
    <property type="entry name" value="Cyt_c_assmbl_TM_dom"/>
</dbReference>
<keyword evidence="4 18" id="KW-1003">Cell membrane</keyword>
<evidence type="ECO:0000256" key="4">
    <source>
        <dbReference type="ARBA" id="ARBA00022475"/>
    </source>
</evidence>
<dbReference type="InterPro" id="IPR022910">
    <property type="entry name" value="Thiol_diS_interchange_DbsD"/>
</dbReference>
<feature type="disulfide bond" description="Redox-active" evidence="18">
    <location>
        <begin position="703"/>
        <end position="706"/>
    </location>
</feature>
<dbReference type="GO" id="GO:0009055">
    <property type="term" value="F:electron transfer activity"/>
    <property type="evidence" value="ECO:0007669"/>
    <property type="project" value="UniProtKB-UniRule"/>
</dbReference>
<keyword evidence="3 18" id="KW-0813">Transport</keyword>
<comment type="subcellular location">
    <subcellularLocation>
        <location evidence="1 18">Cell inner membrane</location>
        <topology evidence="1 18">Multi-pass membrane protein</topology>
    </subcellularLocation>
</comment>
<dbReference type="InterPro" id="IPR013766">
    <property type="entry name" value="Thioredoxin_domain"/>
</dbReference>
<dbReference type="PANTHER" id="PTHR32234">
    <property type="entry name" value="THIOL:DISULFIDE INTERCHANGE PROTEIN DSBD"/>
    <property type="match status" value="1"/>
</dbReference>
<evidence type="ECO:0000256" key="8">
    <source>
        <dbReference type="ARBA" id="ARBA00022748"/>
    </source>
</evidence>
<dbReference type="Pfam" id="PF13899">
    <property type="entry name" value="Thioredoxin_7"/>
    <property type="match status" value="1"/>
</dbReference>
<dbReference type="EMBL" id="SNZH01000002">
    <property type="protein sequence ID" value="TDR47831.1"/>
    <property type="molecule type" value="Genomic_DNA"/>
</dbReference>
<evidence type="ECO:0000256" key="1">
    <source>
        <dbReference type="ARBA" id="ARBA00004429"/>
    </source>
</evidence>
<dbReference type="InterPro" id="IPR035671">
    <property type="entry name" value="DsbD_gamma"/>
</dbReference>
<evidence type="ECO:0000313" key="22">
    <source>
        <dbReference type="Proteomes" id="UP000295293"/>
    </source>
</evidence>
<dbReference type="SUPFAM" id="SSF74863">
    <property type="entry name" value="Thiol:disulfide interchange protein DsbD, N-terminal domain (DsbD-alpha)"/>
    <property type="match status" value="2"/>
</dbReference>
<feature type="disulfide bond" description="Redox-active" evidence="18">
    <location>
        <begin position="309"/>
        <end position="315"/>
    </location>
</feature>
<dbReference type="GO" id="GO:0045454">
    <property type="term" value="P:cell redox homeostasis"/>
    <property type="evidence" value="ECO:0007669"/>
    <property type="project" value="TreeGrafter"/>
</dbReference>
<name>A0A4R6Z7P9_9GAMM</name>
<dbReference type="GO" id="GO:0005886">
    <property type="term" value="C:plasma membrane"/>
    <property type="evidence" value="ECO:0007669"/>
    <property type="project" value="UniProtKB-SubCell"/>
</dbReference>
<dbReference type="SUPFAM" id="SSF52833">
    <property type="entry name" value="Thioredoxin-like"/>
    <property type="match status" value="1"/>
</dbReference>
<feature type="transmembrane region" description="Helical" evidence="18">
    <location>
        <begin position="626"/>
        <end position="648"/>
    </location>
</feature>
<dbReference type="InterPro" id="IPR017937">
    <property type="entry name" value="Thioredoxin_CS"/>
</dbReference>
<dbReference type="RefSeq" id="WP_133817539.1">
    <property type="nucleotide sequence ID" value="NZ_SNZH01000002.1"/>
</dbReference>
<comment type="caution">
    <text evidence="21">The sequence shown here is derived from an EMBL/GenBank/DDBJ whole genome shotgun (WGS) entry which is preliminary data.</text>
</comment>
<evidence type="ECO:0000256" key="19">
    <source>
        <dbReference type="SAM" id="MobiDB-lite"/>
    </source>
</evidence>
<evidence type="ECO:0000256" key="6">
    <source>
        <dbReference type="ARBA" id="ARBA00022692"/>
    </source>
</evidence>
<organism evidence="21 22">
    <name type="scientific">Tahibacter aquaticus</name>
    <dbReference type="NCBI Taxonomy" id="520092"/>
    <lineage>
        <taxon>Bacteria</taxon>
        <taxon>Pseudomonadati</taxon>
        <taxon>Pseudomonadota</taxon>
        <taxon>Gammaproteobacteria</taxon>
        <taxon>Lysobacterales</taxon>
        <taxon>Rhodanobacteraceae</taxon>
        <taxon>Tahibacter</taxon>
    </lineage>
</organism>
<dbReference type="InterPro" id="IPR036249">
    <property type="entry name" value="Thioredoxin-like_sf"/>
</dbReference>
<evidence type="ECO:0000313" key="21">
    <source>
        <dbReference type="EMBL" id="TDR47831.1"/>
    </source>
</evidence>
<feature type="region of interest" description="Disordered" evidence="19">
    <location>
        <begin position="166"/>
        <end position="211"/>
    </location>
</feature>
<keyword evidence="14 18" id="KW-1015">Disulfide bond</keyword>
<evidence type="ECO:0000256" key="12">
    <source>
        <dbReference type="ARBA" id="ARBA00023027"/>
    </source>
</evidence>
<evidence type="ECO:0000256" key="3">
    <source>
        <dbReference type="ARBA" id="ARBA00022448"/>
    </source>
</evidence>
<accession>A0A4R6Z7P9</accession>
<feature type="transmembrane region" description="Helical" evidence="18">
    <location>
        <begin position="570"/>
        <end position="588"/>
    </location>
</feature>
<evidence type="ECO:0000256" key="16">
    <source>
        <dbReference type="ARBA" id="ARBA00047388"/>
    </source>
</evidence>
<dbReference type="GO" id="GO:0047134">
    <property type="term" value="F:protein-disulfide reductase [NAD(P)H] activity"/>
    <property type="evidence" value="ECO:0007669"/>
    <property type="project" value="UniProtKB-UniRule"/>
</dbReference>
<keyword evidence="13 18" id="KW-0472">Membrane</keyword>
<dbReference type="Pfam" id="PF02683">
    <property type="entry name" value="DsbD_TM"/>
    <property type="match status" value="1"/>
</dbReference>
<reference evidence="21 22" key="1">
    <citation type="submission" date="2019-03" db="EMBL/GenBank/DDBJ databases">
        <title>Genomic Encyclopedia of Type Strains, Phase IV (KMG-IV): sequencing the most valuable type-strain genomes for metagenomic binning, comparative biology and taxonomic classification.</title>
        <authorList>
            <person name="Goeker M."/>
        </authorList>
    </citation>
    <scope>NUCLEOTIDE SEQUENCE [LARGE SCALE GENOMIC DNA]</scope>
    <source>
        <strain evidence="21 22">DSM 21667</strain>
    </source>
</reference>
<keyword evidence="15 18" id="KW-0676">Redox-active center</keyword>
<feature type="transmembrane region" description="Helical" evidence="18">
    <location>
        <begin position="416"/>
        <end position="441"/>
    </location>
</feature>
<feature type="signal peptide" evidence="18">
    <location>
        <begin position="1"/>
        <end position="22"/>
    </location>
</feature>
<keyword evidence="8 18" id="KW-0201">Cytochrome c-type biogenesis</keyword>
<evidence type="ECO:0000256" key="10">
    <source>
        <dbReference type="ARBA" id="ARBA00022989"/>
    </source>
</evidence>
<keyword evidence="5 18" id="KW-0997">Cell inner membrane</keyword>
<feature type="transmembrane region" description="Helical" evidence="18">
    <location>
        <begin position="453"/>
        <end position="473"/>
    </location>
</feature>
<dbReference type="OrthoDB" id="9811036at2"/>
<evidence type="ECO:0000256" key="7">
    <source>
        <dbReference type="ARBA" id="ARBA00022729"/>
    </source>
</evidence>
<evidence type="ECO:0000256" key="14">
    <source>
        <dbReference type="ARBA" id="ARBA00023157"/>
    </source>
</evidence>
<dbReference type="EC" id="1.8.1.8" evidence="18"/>
<proteinExistence type="inferred from homology"/>
<keyword evidence="11 18" id="KW-0560">Oxidoreductase</keyword>
<evidence type="ECO:0000256" key="9">
    <source>
        <dbReference type="ARBA" id="ARBA00022982"/>
    </source>
</evidence>
<dbReference type="PROSITE" id="PS00194">
    <property type="entry name" value="THIOREDOXIN_1"/>
    <property type="match status" value="1"/>
</dbReference>
<keyword evidence="22" id="KW-1185">Reference proteome</keyword>
<dbReference type="InterPro" id="IPR036929">
    <property type="entry name" value="DsbDN_sf"/>
</dbReference>
<evidence type="ECO:0000256" key="11">
    <source>
        <dbReference type="ARBA" id="ARBA00023002"/>
    </source>
</evidence>
<dbReference type="PROSITE" id="PS51352">
    <property type="entry name" value="THIOREDOXIN_2"/>
    <property type="match status" value="1"/>
</dbReference>
<keyword evidence="10 18" id="KW-1133">Transmembrane helix</keyword>
<keyword evidence="9 18" id="KW-0249">Electron transport</keyword>
<comment type="catalytic activity">
    <reaction evidence="16 18">
        <text>[protein]-dithiol + NAD(+) = [protein]-disulfide + NADH + H(+)</text>
        <dbReference type="Rhea" id="RHEA:18749"/>
        <dbReference type="Rhea" id="RHEA-COMP:10593"/>
        <dbReference type="Rhea" id="RHEA-COMP:10594"/>
        <dbReference type="ChEBI" id="CHEBI:15378"/>
        <dbReference type="ChEBI" id="CHEBI:29950"/>
        <dbReference type="ChEBI" id="CHEBI:50058"/>
        <dbReference type="ChEBI" id="CHEBI:57540"/>
        <dbReference type="ChEBI" id="CHEBI:57945"/>
        <dbReference type="EC" id="1.8.1.8"/>
    </reaction>
</comment>
<evidence type="ECO:0000256" key="18">
    <source>
        <dbReference type="HAMAP-Rule" id="MF_00399"/>
    </source>
</evidence>
<dbReference type="Pfam" id="PF11412">
    <property type="entry name" value="DsbD_N"/>
    <property type="match status" value="2"/>
</dbReference>
<dbReference type="NCBIfam" id="NF001419">
    <property type="entry name" value="PRK00293.1"/>
    <property type="match status" value="1"/>
</dbReference>
<sequence precursor="true">MSRFARCALLAAGLLGLNLAQAQSETDLLRVEEAFALTSTVLGRDAVQLEWKIADGYYLYRSRIKTAKPGEGLSLGTLELPAGEQKHDEFLGDVEVYHGKATARQPLSLGSTGNTAEFSVSIQGCHEREPKICYPPHITKLSFTLPPAAAAPAANPLAAALAPPAADSGLTGSPPAGNLKSALGQLGKPALDAPMDTGTANTAEGTEKLPLPPEQAFVFETIATSPTELLARWTMPKGYYLYRDKTVLSLPDGSSARLGQGKWPAGKLHKDEHFGEVTVYFDQVELPIPLQRDDGKAGKLNIQAEFQGCEDGGLCYPVMKRSASVDLPAATAEQLKAGNARYAASVADKPAAAAGDGGQSEEQVLASRLSGDRLFALLSFFGFGLLLAFTPCVFPMLPILSGIIAGAGDNVSTRRAFVLSAVYVLASTVVFTIAGVAAGLVGANLQALFQQPWILISFAALFVLLSLSMFGFYELQLPSALQNRIAGVSNRQQGGSLTGVAVMGVLSALIVGPCVAPPLAAAVLYISQTRDPVFGGLALFVLSLGMGAPLVVAGTAAGKLLPRAGAWMDAVKAVFGVSFLALAIWMLSRILDPVWTMLLIGVLAIACGVYLGALERLAEGASGWSRLWKALGVILLIAGAAQLIGALAGSNDPLQPLKGMRGGGTAAGNSEHLPFRSIKSVADLERELGQGKPVMLDFYADWCVSCKEMEKFTFTKPEVHAALSGYTLLKADVTANDDTDQALLKHFTLFGPPATIFFASDGREIRGQRLIGFEAADKFAARVAKAGR</sequence>
<dbReference type="GO" id="GO:0017004">
    <property type="term" value="P:cytochrome complex assembly"/>
    <property type="evidence" value="ECO:0007669"/>
    <property type="project" value="UniProtKB-UniRule"/>
</dbReference>
<evidence type="ECO:0000259" key="20">
    <source>
        <dbReference type="PROSITE" id="PS51352"/>
    </source>
</evidence>
<dbReference type="CDD" id="cd02953">
    <property type="entry name" value="DsbDgamma"/>
    <property type="match status" value="1"/>
</dbReference>
<comment type="similarity">
    <text evidence="2 18">Belongs to the thioredoxin family. DsbD subfamily.</text>
</comment>
<keyword evidence="7 18" id="KW-0732">Signal</keyword>
<evidence type="ECO:0000256" key="15">
    <source>
        <dbReference type="ARBA" id="ARBA00023284"/>
    </source>
</evidence>
<feature type="disulfide bond" description="Redox-active" evidence="18">
    <location>
        <begin position="392"/>
        <end position="514"/>
    </location>
</feature>
<evidence type="ECO:0000256" key="5">
    <source>
        <dbReference type="ARBA" id="ARBA00022519"/>
    </source>
</evidence>
<feature type="transmembrane region" description="Helical" evidence="18">
    <location>
        <begin position="494"/>
        <end position="527"/>
    </location>
</feature>
<dbReference type="InterPro" id="IPR028250">
    <property type="entry name" value="DsbDN"/>
</dbReference>
<dbReference type="Gene3D" id="2.60.40.1250">
    <property type="entry name" value="Thiol:disulfide interchange protein DsbD, N-terminal domain"/>
    <property type="match status" value="2"/>
</dbReference>
<comment type="catalytic activity">
    <reaction evidence="17 18">
        <text>[protein]-dithiol + NADP(+) = [protein]-disulfide + NADPH + H(+)</text>
        <dbReference type="Rhea" id="RHEA:18753"/>
        <dbReference type="Rhea" id="RHEA-COMP:10593"/>
        <dbReference type="Rhea" id="RHEA-COMP:10594"/>
        <dbReference type="ChEBI" id="CHEBI:15378"/>
        <dbReference type="ChEBI" id="CHEBI:29950"/>
        <dbReference type="ChEBI" id="CHEBI:50058"/>
        <dbReference type="ChEBI" id="CHEBI:57783"/>
        <dbReference type="ChEBI" id="CHEBI:58349"/>
        <dbReference type="EC" id="1.8.1.8"/>
    </reaction>
</comment>
<feature type="transmembrane region" description="Helical" evidence="18">
    <location>
        <begin position="594"/>
        <end position="614"/>
    </location>
</feature>
<keyword evidence="6 18" id="KW-0812">Transmembrane</keyword>
<evidence type="ECO:0000256" key="17">
    <source>
        <dbReference type="ARBA" id="ARBA00047804"/>
    </source>
</evidence>
<evidence type="ECO:0000256" key="13">
    <source>
        <dbReference type="ARBA" id="ARBA00023136"/>
    </source>
</evidence>
<comment type="function">
    <text evidence="18">Required to facilitate the formation of correct disulfide bonds in some periplasmic proteins and for the assembly of the periplasmic c-type cytochromes. Acts by transferring electrons from cytoplasmic thioredoxin to the periplasm. This transfer involves a cascade of disulfide bond formation and reduction steps.</text>
</comment>
<feature type="transmembrane region" description="Helical" evidence="18">
    <location>
        <begin position="533"/>
        <end position="558"/>
    </location>
</feature>
<feature type="transmembrane region" description="Helical" evidence="18">
    <location>
        <begin position="374"/>
        <end position="404"/>
    </location>
</feature>